<dbReference type="Proteomes" id="UP000247476">
    <property type="component" value="Unassembled WGS sequence"/>
</dbReference>
<dbReference type="AlphaFoldDB" id="A0A2V5K9Y6"/>
<evidence type="ECO:0000313" key="2">
    <source>
        <dbReference type="EMBL" id="PYI50630.1"/>
    </source>
</evidence>
<protein>
    <submittedName>
        <fullName evidence="2">Uncharacterized protein</fullName>
    </submittedName>
</protein>
<reference evidence="2 3" key="1">
    <citation type="submission" date="2018-05" db="EMBL/GenBank/DDBJ databases">
        <title>Paenibacillus flagellatus sp. nov., isolated from selenium mineral soil.</title>
        <authorList>
            <person name="Dai X."/>
        </authorList>
    </citation>
    <scope>NUCLEOTIDE SEQUENCE [LARGE SCALE GENOMIC DNA]</scope>
    <source>
        <strain evidence="2 3">DXL2</strain>
    </source>
</reference>
<feature type="transmembrane region" description="Helical" evidence="1">
    <location>
        <begin position="32"/>
        <end position="54"/>
    </location>
</feature>
<keyword evidence="3" id="KW-1185">Reference proteome</keyword>
<evidence type="ECO:0000256" key="1">
    <source>
        <dbReference type="SAM" id="Phobius"/>
    </source>
</evidence>
<keyword evidence="1" id="KW-1133">Transmembrane helix</keyword>
<dbReference type="PANTHER" id="PTHR34351">
    <property type="entry name" value="SLR1927 PROTEIN-RELATED"/>
    <property type="match status" value="1"/>
</dbReference>
<dbReference type="EMBL" id="QJVJ01000017">
    <property type="protein sequence ID" value="PYI50630.1"/>
    <property type="molecule type" value="Genomic_DNA"/>
</dbReference>
<proteinExistence type="predicted"/>
<keyword evidence="1" id="KW-0812">Transmembrane</keyword>
<dbReference type="RefSeq" id="WP_110843374.1">
    <property type="nucleotide sequence ID" value="NZ_QJVJ01000017.1"/>
</dbReference>
<organism evidence="2 3">
    <name type="scientific">Paenibacillus flagellatus</name>
    <dbReference type="NCBI Taxonomy" id="2211139"/>
    <lineage>
        <taxon>Bacteria</taxon>
        <taxon>Bacillati</taxon>
        <taxon>Bacillota</taxon>
        <taxon>Bacilli</taxon>
        <taxon>Bacillales</taxon>
        <taxon>Paenibacillaceae</taxon>
        <taxon>Paenibacillus</taxon>
    </lineage>
</organism>
<gene>
    <name evidence="2" type="ORF">DLM86_28065</name>
</gene>
<sequence>MKKRMSWGNFAAVAVLCSGSYALYLWRGGFSSSFLSCGTAMLLALSLGSMLFGLRRLRAERQLPQTRFFAGDDAFVTVTVRRGGVLPAGWIVATDVWTDGTEDYRYSRLLFPGWRSVVRFRYKLGRLGRGRYRFVRLELDAGDWVGLLRKRIVIPGGDEFAVYPKPMPLDAVFRGASSEAGRSVAPIRPDVPTTPVVTGIRHYAAGDPLQRIHWKATARTGSLKTKTTDSIEAERLAVVLDGSRVGFAGPEEGRLFEAGVRVAAGLLEWAVRRKAAASLRVGSDPAMSLPLACRPDMTEAYELLSRARTGDAGSGAEPLLRESASWPADCAAIYITANPDESLVRAARLLRAARRPVNVWIVQGEKPLTHRQRHMMRELETAGCPVTVLQSPRTPLPLPGGAEDVIA</sequence>
<name>A0A2V5K9Y6_9BACL</name>
<dbReference type="PANTHER" id="PTHR34351:SF2">
    <property type="entry name" value="DUF58 DOMAIN-CONTAINING PROTEIN"/>
    <property type="match status" value="1"/>
</dbReference>
<comment type="caution">
    <text evidence="2">The sequence shown here is derived from an EMBL/GenBank/DDBJ whole genome shotgun (WGS) entry which is preliminary data.</text>
</comment>
<accession>A0A2V5K9Y6</accession>
<dbReference type="OrthoDB" id="140416at2"/>
<evidence type="ECO:0000313" key="3">
    <source>
        <dbReference type="Proteomes" id="UP000247476"/>
    </source>
</evidence>
<keyword evidence="1" id="KW-0472">Membrane</keyword>